<evidence type="ECO:0000256" key="2">
    <source>
        <dbReference type="ARBA" id="ARBA00022679"/>
    </source>
</evidence>
<dbReference type="PANTHER" id="PTHR34136:SF1">
    <property type="entry name" value="UDP-N-ACETYL-D-MANNOSAMINURONIC ACID TRANSFERASE"/>
    <property type="match status" value="1"/>
</dbReference>
<accession>A0ABV4C822</accession>
<evidence type="ECO:0000313" key="3">
    <source>
        <dbReference type="EMBL" id="MEY8018475.1"/>
    </source>
</evidence>
<dbReference type="EMBL" id="JBGEDP010000001">
    <property type="protein sequence ID" value="MEY8018475.1"/>
    <property type="molecule type" value="Genomic_DNA"/>
</dbReference>
<sequence length="313" mass="34091">MLIAPTGSRRRFEISSHRQPRESIDMIPDTRSAAVVRMALSGSIVERREFDEVLSVIASRLQSASGVGLAVGSVNLDHLGHFHNVSAAPVGALEWLFLADGMPIAWRGRLLTGKRWPRITGTDLLPSVLLLAERTGQRVGFFGGSVETHRLLSGVLRERFPALAISGMWAPDARSIASSSAEWVAAIRNARTDILIVSLGKPRQEQWIDQHGCASGARVFLPCGAAIGHLAGNVKRAPGWMQDCGLEWLFRLIHEPRRLARRYLLNGPIALLRVTRAQLIRYPGAHRAVTPVGACADPSGTGQVWVQSETTSV</sequence>
<proteinExistence type="predicted"/>
<protein>
    <submittedName>
        <fullName evidence="3">WecB/TagA/CpsF family glycosyltransferase</fullName>
    </submittedName>
</protein>
<dbReference type="Proteomes" id="UP001564760">
    <property type="component" value="Unassembled WGS sequence"/>
</dbReference>
<dbReference type="InterPro" id="IPR004629">
    <property type="entry name" value="WecG_TagA_CpsF"/>
</dbReference>
<gene>
    <name evidence="3" type="ORF">AB8998_27675</name>
</gene>
<evidence type="ECO:0000256" key="1">
    <source>
        <dbReference type="ARBA" id="ARBA00022676"/>
    </source>
</evidence>
<dbReference type="NCBIfam" id="TIGR00696">
    <property type="entry name" value="wecG_tagA_cpsF"/>
    <property type="match status" value="1"/>
</dbReference>
<dbReference type="Pfam" id="PF03808">
    <property type="entry name" value="Glyco_tran_WecG"/>
    <property type="match status" value="1"/>
</dbReference>
<comment type="caution">
    <text evidence="3">The sequence shown here is derived from an EMBL/GenBank/DDBJ whole genome shotgun (WGS) entry which is preliminary data.</text>
</comment>
<keyword evidence="1" id="KW-0328">Glycosyltransferase</keyword>
<dbReference type="PANTHER" id="PTHR34136">
    <property type="match status" value="1"/>
</dbReference>
<evidence type="ECO:0000313" key="4">
    <source>
        <dbReference type="Proteomes" id="UP001564760"/>
    </source>
</evidence>
<dbReference type="CDD" id="cd06533">
    <property type="entry name" value="Glyco_transf_WecG_TagA"/>
    <property type="match status" value="1"/>
</dbReference>
<keyword evidence="4" id="KW-1185">Reference proteome</keyword>
<reference evidence="3 4" key="1">
    <citation type="submission" date="2024-08" db="EMBL/GenBank/DDBJ databases">
        <title>Mycobacterium servetensis sp. nov., a novel rapid-growing mycobacterial species recovered from a human patient in Zaragoza, Spain.</title>
        <authorList>
            <person name="Tristancho-Baro A.I."/>
            <person name="Buenestado-Serrano S."/>
            <person name="Garcia De Viedma D."/>
            <person name="Milagro-Beamonte A."/>
            <person name="Burillo N."/>
            <person name="Sanz S."/>
            <person name="Lopez-Calleja A.I."/>
            <person name="Penas-Utrilla D."/>
            <person name="Guardingo M."/>
            <person name="Garcia M.J."/>
            <person name="Vinuelas-Bayon J."/>
        </authorList>
    </citation>
    <scope>NUCLEOTIDE SEQUENCE [LARGE SCALE GENOMIC DNA]</scope>
    <source>
        <strain evidence="4">HUMS_12744610</strain>
    </source>
</reference>
<keyword evidence="2" id="KW-0808">Transferase</keyword>
<organism evidence="3 4">
    <name type="scientific">Mycobacterium servetii</name>
    <dbReference type="NCBI Taxonomy" id="3237418"/>
    <lineage>
        <taxon>Bacteria</taxon>
        <taxon>Bacillati</taxon>
        <taxon>Actinomycetota</taxon>
        <taxon>Actinomycetes</taxon>
        <taxon>Mycobacteriales</taxon>
        <taxon>Mycobacteriaceae</taxon>
        <taxon>Mycobacterium</taxon>
    </lineage>
</organism>
<name>A0ABV4C822_9MYCO</name>
<dbReference type="RefSeq" id="WP_369741089.1">
    <property type="nucleotide sequence ID" value="NZ_JBGEDP010000001.1"/>
</dbReference>